<evidence type="ECO:0000256" key="1">
    <source>
        <dbReference type="ARBA" id="ARBA00022475"/>
    </source>
</evidence>
<name>F0F2N8_9NEIS</name>
<dbReference type="STRING" id="888741.HMPREF9098_2384"/>
<protein>
    <recommendedName>
        <fullName evidence="6">Lipopolysaccharide assembly protein A domain-containing protein</fullName>
    </recommendedName>
</protein>
<dbReference type="HOGENOM" id="CLU_1728925_0_0_4"/>
<dbReference type="GO" id="GO:0005886">
    <property type="term" value="C:plasma membrane"/>
    <property type="evidence" value="ECO:0007669"/>
    <property type="project" value="InterPro"/>
</dbReference>
<evidence type="ECO:0000256" key="4">
    <source>
        <dbReference type="ARBA" id="ARBA00023136"/>
    </source>
</evidence>
<dbReference type="EMBL" id="AEWV01000045">
    <property type="protein sequence ID" value="EGC16215.1"/>
    <property type="molecule type" value="Genomic_DNA"/>
</dbReference>
<evidence type="ECO:0000313" key="8">
    <source>
        <dbReference type="Proteomes" id="UP000004088"/>
    </source>
</evidence>
<keyword evidence="4 5" id="KW-0472">Membrane</keyword>
<evidence type="ECO:0000313" key="7">
    <source>
        <dbReference type="EMBL" id="EGC16215.1"/>
    </source>
</evidence>
<keyword evidence="1" id="KW-1003">Cell membrane</keyword>
<dbReference type="AlphaFoldDB" id="F0F2N8"/>
<dbReference type="InterPro" id="IPR010445">
    <property type="entry name" value="LapA_dom"/>
</dbReference>
<sequence length="151" mass="16927">MKKQPAPGKDNELYTRKSIKQVSNPTQIVYTYAFTIYMQAACTFQGDIMKLFYLIIKAIILIFFVIIALINFHSVPFTYLPSQTVDLPLIVVMFGMFVVGALFGLFALLGRLLRLRHENARLRAEVQKSARLATQDIAAPAASDTTPATRP</sequence>
<keyword evidence="8" id="KW-1185">Reference proteome</keyword>
<evidence type="ECO:0000256" key="2">
    <source>
        <dbReference type="ARBA" id="ARBA00022692"/>
    </source>
</evidence>
<feature type="transmembrane region" description="Helical" evidence="5">
    <location>
        <begin position="90"/>
        <end position="113"/>
    </location>
</feature>
<accession>F0F2N8</accession>
<evidence type="ECO:0000259" key="6">
    <source>
        <dbReference type="Pfam" id="PF06305"/>
    </source>
</evidence>
<keyword evidence="2 5" id="KW-0812">Transmembrane</keyword>
<reference evidence="7 8" key="1">
    <citation type="submission" date="2011-01" db="EMBL/GenBank/DDBJ databases">
        <authorList>
            <person name="Muzny D."/>
            <person name="Qin X."/>
            <person name="Deng J."/>
            <person name="Jiang H."/>
            <person name="Liu Y."/>
            <person name="Qu J."/>
            <person name="Song X.-Z."/>
            <person name="Zhang L."/>
            <person name="Thornton R."/>
            <person name="Coyle M."/>
            <person name="Francisco L."/>
            <person name="Jackson L."/>
            <person name="Javaid M."/>
            <person name="Korchina V."/>
            <person name="Kovar C."/>
            <person name="Mata R."/>
            <person name="Mathew T."/>
            <person name="Ngo R."/>
            <person name="Nguyen L."/>
            <person name="Nguyen N."/>
            <person name="Okwuonu G."/>
            <person name="Ongeri F."/>
            <person name="Pham C."/>
            <person name="Simmons D."/>
            <person name="Wilczek-Boney K."/>
            <person name="Hale W."/>
            <person name="Jakkamsetti A."/>
            <person name="Pham P."/>
            <person name="Ruth R."/>
            <person name="San Lucas F."/>
            <person name="Warren J."/>
            <person name="Zhang J."/>
            <person name="Zhao Z."/>
            <person name="Zhou C."/>
            <person name="Zhu D."/>
            <person name="Lee S."/>
            <person name="Bess C."/>
            <person name="Blankenburg K."/>
            <person name="Forbes L."/>
            <person name="Fu Q."/>
            <person name="Gubbala S."/>
            <person name="Hirani K."/>
            <person name="Jayaseelan J.C."/>
            <person name="Lara F."/>
            <person name="Munidasa M."/>
            <person name="Palculict T."/>
            <person name="Patil S."/>
            <person name="Pu L.-L."/>
            <person name="Saada N."/>
            <person name="Tang L."/>
            <person name="Weissenberger G."/>
            <person name="Zhu Y."/>
            <person name="Hemphill L."/>
            <person name="Shang Y."/>
            <person name="Youmans B."/>
            <person name="Ayvaz T."/>
            <person name="Ross M."/>
            <person name="Santibanez J."/>
            <person name="Aqrawi P."/>
            <person name="Gross S."/>
            <person name="Joshi V."/>
            <person name="Fowler G."/>
            <person name="Nazareth L."/>
            <person name="Reid J."/>
            <person name="Worley K."/>
            <person name="Petrosino J."/>
            <person name="Highlander S."/>
            <person name="Gibbs R."/>
        </authorList>
    </citation>
    <scope>NUCLEOTIDE SEQUENCE [LARGE SCALE GENOMIC DNA]</scope>
    <source>
        <strain evidence="7 8">ATCC 33394</strain>
    </source>
</reference>
<evidence type="ECO:0000256" key="5">
    <source>
        <dbReference type="SAM" id="Phobius"/>
    </source>
</evidence>
<comment type="caution">
    <text evidence="7">The sequence shown here is derived from an EMBL/GenBank/DDBJ whole genome shotgun (WGS) entry which is preliminary data.</text>
</comment>
<keyword evidence="3 5" id="KW-1133">Transmembrane helix</keyword>
<evidence type="ECO:0000256" key="3">
    <source>
        <dbReference type="ARBA" id="ARBA00022989"/>
    </source>
</evidence>
<dbReference type="Pfam" id="PF06305">
    <property type="entry name" value="LapA_dom"/>
    <property type="match status" value="1"/>
</dbReference>
<feature type="domain" description="Lipopolysaccharide assembly protein A" evidence="6">
    <location>
        <begin position="71"/>
        <end position="128"/>
    </location>
</feature>
<gene>
    <name evidence="7" type="ORF">HMPREF9098_2384</name>
</gene>
<organism evidence="7 8">
    <name type="scientific">Kingella denitrificans ATCC 33394</name>
    <dbReference type="NCBI Taxonomy" id="888741"/>
    <lineage>
        <taxon>Bacteria</taxon>
        <taxon>Pseudomonadati</taxon>
        <taxon>Pseudomonadota</taxon>
        <taxon>Betaproteobacteria</taxon>
        <taxon>Neisseriales</taxon>
        <taxon>Neisseriaceae</taxon>
        <taxon>Kingella</taxon>
    </lineage>
</organism>
<dbReference type="Proteomes" id="UP000004088">
    <property type="component" value="Unassembled WGS sequence"/>
</dbReference>
<feature type="transmembrane region" description="Helical" evidence="5">
    <location>
        <begin position="51"/>
        <end position="70"/>
    </location>
</feature>
<proteinExistence type="predicted"/>